<dbReference type="InterPro" id="IPR051531">
    <property type="entry name" value="N-acetyltransferase"/>
</dbReference>
<dbReference type="EC" id="2.3.-.-" evidence="2"/>
<dbReference type="PANTHER" id="PTHR43792">
    <property type="entry name" value="GNAT FAMILY, PUTATIVE (AFU_ORTHOLOGUE AFUA_3G00765)-RELATED-RELATED"/>
    <property type="match status" value="1"/>
</dbReference>
<dbReference type="PANTHER" id="PTHR43792:SF9">
    <property type="entry name" value="RIBOSOMAL-PROTEIN-ALANINE ACETYLTRANSFERASE"/>
    <property type="match status" value="1"/>
</dbReference>
<proteinExistence type="predicted"/>
<name>A0ABW4J7Q6_9LACO</name>
<dbReference type="Proteomes" id="UP001597267">
    <property type="component" value="Unassembled WGS sequence"/>
</dbReference>
<sequence>MQPFEKYHPIMTSHYTLDWLTSFTVKEVHQLRQNQVLAKAARRTFDTDLTQTVRYINQAMRAVMGNQALIWGIQTRQQPNFLGIFQFRNFNLLDKSAEIRFELLPAHQHQGILGEVLNHMSQFAFDELDLKRLKAITYQDQTAAKTLLTQSGFQFCENLTVLSQDQQKQGAKLAVYNRTVPES</sequence>
<dbReference type="Gene3D" id="3.40.630.30">
    <property type="match status" value="1"/>
</dbReference>
<gene>
    <name evidence="2" type="ORF">ACFQ5M_07680</name>
</gene>
<dbReference type="EMBL" id="JBHTOP010000022">
    <property type="protein sequence ID" value="MFD1671970.1"/>
    <property type="molecule type" value="Genomic_DNA"/>
</dbReference>
<keyword evidence="2" id="KW-0808">Transferase</keyword>
<comment type="caution">
    <text evidence="2">The sequence shown here is derived from an EMBL/GenBank/DDBJ whole genome shotgun (WGS) entry which is preliminary data.</text>
</comment>
<dbReference type="InterPro" id="IPR000182">
    <property type="entry name" value="GNAT_dom"/>
</dbReference>
<feature type="domain" description="N-acetyltransferase" evidence="1">
    <location>
        <begin position="26"/>
        <end position="154"/>
    </location>
</feature>
<reference evidence="3" key="1">
    <citation type="journal article" date="2019" name="Int. J. Syst. Evol. Microbiol.">
        <title>The Global Catalogue of Microorganisms (GCM) 10K type strain sequencing project: providing services to taxonomists for standard genome sequencing and annotation.</title>
        <authorList>
            <consortium name="The Broad Institute Genomics Platform"/>
            <consortium name="The Broad Institute Genome Sequencing Center for Infectious Disease"/>
            <person name="Wu L."/>
            <person name="Ma J."/>
        </authorList>
    </citation>
    <scope>NUCLEOTIDE SEQUENCE [LARGE SCALE GENOMIC DNA]</scope>
    <source>
        <strain evidence="3">CCM 8896</strain>
    </source>
</reference>
<dbReference type="Pfam" id="PF13302">
    <property type="entry name" value="Acetyltransf_3"/>
    <property type="match status" value="1"/>
</dbReference>
<organism evidence="2 3">
    <name type="scientific">Agrilactobacillus yilanensis</name>
    <dbReference type="NCBI Taxonomy" id="2485997"/>
    <lineage>
        <taxon>Bacteria</taxon>
        <taxon>Bacillati</taxon>
        <taxon>Bacillota</taxon>
        <taxon>Bacilli</taxon>
        <taxon>Lactobacillales</taxon>
        <taxon>Lactobacillaceae</taxon>
        <taxon>Agrilactobacillus</taxon>
    </lineage>
</organism>
<dbReference type="RefSeq" id="WP_125715868.1">
    <property type="nucleotide sequence ID" value="NZ_JBHTOP010000022.1"/>
</dbReference>
<keyword evidence="3" id="KW-1185">Reference proteome</keyword>
<protein>
    <submittedName>
        <fullName evidence="2">GNAT family N-acetyltransferase</fullName>
        <ecNumber evidence="2">2.3.-.-</ecNumber>
    </submittedName>
</protein>
<evidence type="ECO:0000259" key="1">
    <source>
        <dbReference type="Pfam" id="PF13302"/>
    </source>
</evidence>
<evidence type="ECO:0000313" key="2">
    <source>
        <dbReference type="EMBL" id="MFD1671970.1"/>
    </source>
</evidence>
<keyword evidence="2" id="KW-0012">Acyltransferase</keyword>
<accession>A0ABW4J7Q6</accession>
<dbReference type="InterPro" id="IPR016181">
    <property type="entry name" value="Acyl_CoA_acyltransferase"/>
</dbReference>
<dbReference type="GO" id="GO:0016746">
    <property type="term" value="F:acyltransferase activity"/>
    <property type="evidence" value="ECO:0007669"/>
    <property type="project" value="UniProtKB-KW"/>
</dbReference>
<dbReference type="SUPFAM" id="SSF55729">
    <property type="entry name" value="Acyl-CoA N-acyltransferases (Nat)"/>
    <property type="match status" value="1"/>
</dbReference>
<evidence type="ECO:0000313" key="3">
    <source>
        <dbReference type="Proteomes" id="UP001597267"/>
    </source>
</evidence>